<evidence type="ECO:0000313" key="9">
    <source>
        <dbReference type="Proteomes" id="UP001369086"/>
    </source>
</evidence>
<proteinExistence type="inferred from homology"/>
<dbReference type="InterPro" id="IPR004203">
    <property type="entry name" value="Cyt_c_oxidase_su4_fam"/>
</dbReference>
<dbReference type="Proteomes" id="UP001369086">
    <property type="component" value="Unassembled WGS sequence"/>
</dbReference>
<accession>A0ABR0Z3R5</accession>
<evidence type="ECO:0000313" key="8">
    <source>
        <dbReference type="EMBL" id="KAK6479467.1"/>
    </source>
</evidence>
<keyword evidence="5 7" id="KW-0496">Mitochondrion</keyword>
<dbReference type="Gene3D" id="1.10.442.10">
    <property type="entry name" value="Cytochrome c oxidase subunit IV"/>
    <property type="match status" value="1"/>
</dbReference>
<dbReference type="InterPro" id="IPR036639">
    <property type="entry name" value="Cyt_c_oxidase_su4_sf"/>
</dbReference>
<dbReference type="EMBL" id="JAHFZB010000018">
    <property type="protein sequence ID" value="KAK6479467.1"/>
    <property type="molecule type" value="Genomic_DNA"/>
</dbReference>
<dbReference type="InterPro" id="IPR013288">
    <property type="entry name" value="Cyt_c_oxidase_su4"/>
</dbReference>
<dbReference type="PANTHER" id="PTHR10707:SF13">
    <property type="entry name" value="CYTOCHROME C OXIDASE SUBUNIT 4"/>
    <property type="match status" value="1"/>
</dbReference>
<reference evidence="8 9" key="1">
    <citation type="submission" date="2021-05" db="EMBL/GenBank/DDBJ databases">
        <authorList>
            <person name="Zahm M."/>
            <person name="Klopp C."/>
            <person name="Cabau C."/>
            <person name="Kuhl H."/>
            <person name="Suciu R."/>
            <person name="Ciorpac M."/>
            <person name="Holostenco D."/>
            <person name="Gessner J."/>
            <person name="Wuertz S."/>
            <person name="Hohne C."/>
            <person name="Stock M."/>
            <person name="Gislard M."/>
            <person name="Lluch J."/>
            <person name="Milhes M."/>
            <person name="Lampietro C."/>
            <person name="Lopez Roques C."/>
            <person name="Donnadieu C."/>
            <person name="Du K."/>
            <person name="Schartl M."/>
            <person name="Guiguen Y."/>
        </authorList>
    </citation>
    <scope>NUCLEOTIDE SEQUENCE [LARGE SCALE GENOMIC DNA]</scope>
    <source>
        <strain evidence="8">Hh-F2</strain>
        <tissue evidence="8">Blood</tissue>
    </source>
</reference>
<name>A0ABR0Z3R5_HUSHU</name>
<gene>
    <name evidence="8" type="ORF">HHUSO_G20220</name>
</gene>
<protein>
    <recommendedName>
        <fullName evidence="7">Cytochrome c oxidase subunit 4</fullName>
    </recommendedName>
</protein>
<keyword evidence="9" id="KW-1185">Reference proteome</keyword>
<comment type="caution">
    <text evidence="8">The sequence shown here is derived from an EMBL/GenBank/DDBJ whole genome shotgun (WGS) entry which is preliminary data.</text>
</comment>
<comment type="subcellular location">
    <subcellularLocation>
        <location evidence="1 7">Mitochondrion inner membrane</location>
        <topology evidence="1 7">Single-pass membrane protein</topology>
    </subcellularLocation>
</comment>
<dbReference type="Pfam" id="PF02936">
    <property type="entry name" value="COX4"/>
    <property type="match status" value="1"/>
</dbReference>
<evidence type="ECO:0000256" key="4">
    <source>
        <dbReference type="ARBA" id="ARBA00022792"/>
    </source>
</evidence>
<feature type="transmembrane region" description="Helical" evidence="7">
    <location>
        <begin position="111"/>
        <end position="129"/>
    </location>
</feature>
<dbReference type="PANTHER" id="PTHR10707">
    <property type="entry name" value="CYTOCHROME C OXIDASE SUBUNIT IV"/>
    <property type="match status" value="1"/>
</dbReference>
<keyword evidence="4 7" id="KW-0999">Mitochondrion inner membrane</keyword>
<sequence>MLVEMSPFSALRVAGLLARRGVAVNISVRAAHGHEISKQEDMSLPMYWDRKDTPLPDIPFQKALTADQQSLKQKELGSWKNLSEEEKIALYRLAFNQTFAEMKKPTQEWKTVVGGVLIFIGLTGLVVWWQRVFVLPPQPHTLKEDWLAAQAKRMIDMRINPVEGFSSSWDYEKNQWKK</sequence>
<keyword evidence="7" id="KW-1133">Transmembrane helix</keyword>
<evidence type="ECO:0000256" key="3">
    <source>
        <dbReference type="ARBA" id="ARBA00008135"/>
    </source>
</evidence>
<keyword evidence="6 7" id="KW-0472">Membrane</keyword>
<comment type="function">
    <text evidence="7">Component of the cytochrome c oxidase, the last enzyme in the mitochondrial electron transport chain which drives oxidative phosphorylation.</text>
</comment>
<keyword evidence="7" id="KW-0812">Transmembrane</keyword>
<evidence type="ECO:0000256" key="1">
    <source>
        <dbReference type="ARBA" id="ARBA00004434"/>
    </source>
</evidence>
<organism evidence="8 9">
    <name type="scientific">Huso huso</name>
    <name type="common">Beluga</name>
    <name type="synonym">Acipenser huso</name>
    <dbReference type="NCBI Taxonomy" id="61971"/>
    <lineage>
        <taxon>Eukaryota</taxon>
        <taxon>Metazoa</taxon>
        <taxon>Chordata</taxon>
        <taxon>Craniata</taxon>
        <taxon>Vertebrata</taxon>
        <taxon>Euteleostomi</taxon>
        <taxon>Actinopterygii</taxon>
        <taxon>Chondrostei</taxon>
        <taxon>Acipenseriformes</taxon>
        <taxon>Acipenseridae</taxon>
        <taxon>Huso</taxon>
    </lineage>
</organism>
<dbReference type="CDD" id="cd00922">
    <property type="entry name" value="Cyt_c_Oxidase_IV"/>
    <property type="match status" value="1"/>
</dbReference>
<evidence type="ECO:0000256" key="5">
    <source>
        <dbReference type="ARBA" id="ARBA00023128"/>
    </source>
</evidence>
<comment type="pathway">
    <text evidence="2 7">Energy metabolism; oxidative phosphorylation.</text>
</comment>
<dbReference type="SUPFAM" id="SSF81406">
    <property type="entry name" value="Mitochondrial cytochrome c oxidase subunit IV"/>
    <property type="match status" value="1"/>
</dbReference>
<comment type="subunit">
    <text evidence="7">Component of the cytochrome c oxidase (complex IV, CIV), a multisubunit enzyme composed of 14 subunits.</text>
</comment>
<dbReference type="PRINTS" id="PR01873">
    <property type="entry name" value="CYTCOXIDASE4"/>
</dbReference>
<evidence type="ECO:0000256" key="6">
    <source>
        <dbReference type="ARBA" id="ARBA00023136"/>
    </source>
</evidence>
<evidence type="ECO:0000256" key="7">
    <source>
        <dbReference type="RuleBase" id="RU367145"/>
    </source>
</evidence>
<comment type="similarity">
    <text evidence="3 7">Belongs to the cytochrome c oxidase IV family.</text>
</comment>
<evidence type="ECO:0000256" key="2">
    <source>
        <dbReference type="ARBA" id="ARBA00004673"/>
    </source>
</evidence>